<evidence type="ECO:0000259" key="4">
    <source>
        <dbReference type="Pfam" id="PF05118"/>
    </source>
</evidence>
<name>A0ABU1VTG4_9GAMM</name>
<keyword evidence="6" id="KW-1185">Reference proteome</keyword>
<reference evidence="5 6" key="1">
    <citation type="submission" date="2023-07" db="EMBL/GenBank/DDBJ databases">
        <title>Sorghum-associated microbial communities from plants grown in Nebraska, USA.</title>
        <authorList>
            <person name="Schachtman D."/>
        </authorList>
    </citation>
    <scope>NUCLEOTIDE SEQUENCE [LARGE SCALE GENOMIC DNA]</scope>
    <source>
        <strain evidence="5 6">BE187</strain>
    </source>
</reference>
<evidence type="ECO:0000256" key="1">
    <source>
        <dbReference type="ARBA" id="ARBA00007730"/>
    </source>
</evidence>
<feature type="domain" description="Aspartyl/asparaginy/proline hydroxylase" evidence="4">
    <location>
        <begin position="229"/>
        <end position="394"/>
    </location>
</feature>
<sequence length="426" mass="46538">MSTPDPLPDLLRARRLDEAEALCRARLEADPADLGAAHFLLPHLAQKGDAEQARALALRGVQASGGNRDLQLMLGQACEQLGDLEAARAAYTAAAAADADDWVAPLLLADNLERLGEAAPALTARVQALSRAERDGALQPQTPMPQVMQARLQRAFLAVQHARGLELDAALAPFAAAARVRAATDALLGRRARTTSHPLQQPTLLCLPDLPPQPWFERAQFPFLAAIEHETEAIRAELLALLDDDTGMEPYVDMPQRAPAARLWQELNHSPRWRAFHFHRHGMPVAAHLARCPRTAATLAALPLMRIPGHAPEAMFSLLAPRTRIPPHTGVINGRLTVHLPLVVPPRCGALRAGEEARPWEEGQCLVFDDSFVHEAWNDSPHLRAVLIFDIWHPALSATERQALSAVITALGEFNRRHGADDPLQE</sequence>
<dbReference type="Pfam" id="PF05118">
    <property type="entry name" value="Asp_Arg_Hydrox"/>
    <property type="match status" value="1"/>
</dbReference>
<evidence type="ECO:0000256" key="2">
    <source>
        <dbReference type="ARBA" id="ARBA00022964"/>
    </source>
</evidence>
<gene>
    <name evidence="5" type="ORF">J2X04_003158</name>
</gene>
<dbReference type="SUPFAM" id="SSF51197">
    <property type="entry name" value="Clavaminate synthase-like"/>
    <property type="match status" value="1"/>
</dbReference>
<dbReference type="EMBL" id="JAVDVW010000002">
    <property type="protein sequence ID" value="MDR7100777.1"/>
    <property type="molecule type" value="Genomic_DNA"/>
</dbReference>
<comment type="similarity">
    <text evidence="1">Belongs to the aspartyl/asparaginyl beta-hydroxylase family.</text>
</comment>
<keyword evidence="2" id="KW-0223">Dioxygenase</keyword>
<dbReference type="SUPFAM" id="SSF48452">
    <property type="entry name" value="TPR-like"/>
    <property type="match status" value="1"/>
</dbReference>
<dbReference type="Gene3D" id="2.60.120.330">
    <property type="entry name" value="B-lactam Antibiotic, Isopenicillin N Synthase, Chain"/>
    <property type="match status" value="1"/>
</dbReference>
<dbReference type="PANTHER" id="PTHR46332:SF5">
    <property type="entry name" value="ASPARTATE BETA-HYDROXYLASE DOMAIN CONTAINING 2"/>
    <property type="match status" value="1"/>
</dbReference>
<evidence type="ECO:0000313" key="5">
    <source>
        <dbReference type="EMBL" id="MDR7100777.1"/>
    </source>
</evidence>
<comment type="caution">
    <text evidence="5">The sequence shown here is derived from an EMBL/GenBank/DDBJ whole genome shotgun (WGS) entry which is preliminary data.</text>
</comment>
<organism evidence="5 6">
    <name type="scientific">Agrilutibacter niabensis</name>
    <dbReference type="NCBI Taxonomy" id="380628"/>
    <lineage>
        <taxon>Bacteria</taxon>
        <taxon>Pseudomonadati</taxon>
        <taxon>Pseudomonadota</taxon>
        <taxon>Gammaproteobacteria</taxon>
        <taxon>Lysobacterales</taxon>
        <taxon>Lysobacteraceae</taxon>
        <taxon>Agrilutibacter</taxon>
    </lineage>
</organism>
<keyword evidence="3" id="KW-0560">Oxidoreductase</keyword>
<proteinExistence type="inferred from homology"/>
<dbReference type="Gene3D" id="1.25.40.10">
    <property type="entry name" value="Tetratricopeptide repeat domain"/>
    <property type="match status" value="1"/>
</dbReference>
<dbReference type="InterPro" id="IPR027443">
    <property type="entry name" value="IPNS-like_sf"/>
</dbReference>
<dbReference type="Proteomes" id="UP001267878">
    <property type="component" value="Unassembled WGS sequence"/>
</dbReference>
<dbReference type="InterPro" id="IPR051821">
    <property type="entry name" value="Asp/Asn_beta-hydroxylase"/>
</dbReference>
<dbReference type="PANTHER" id="PTHR46332">
    <property type="entry name" value="ASPARTATE BETA-HYDROXYLASE DOMAIN-CONTAINING PROTEIN 2"/>
    <property type="match status" value="1"/>
</dbReference>
<dbReference type="RefSeq" id="WP_310056303.1">
    <property type="nucleotide sequence ID" value="NZ_JAVDVW010000002.1"/>
</dbReference>
<dbReference type="InterPro" id="IPR007803">
    <property type="entry name" value="Asp/Arg/Pro-Hydrxlase"/>
</dbReference>
<evidence type="ECO:0000256" key="3">
    <source>
        <dbReference type="ARBA" id="ARBA00023002"/>
    </source>
</evidence>
<evidence type="ECO:0000313" key="6">
    <source>
        <dbReference type="Proteomes" id="UP001267878"/>
    </source>
</evidence>
<accession>A0ABU1VTG4</accession>
<dbReference type="InterPro" id="IPR011990">
    <property type="entry name" value="TPR-like_helical_dom_sf"/>
</dbReference>
<protein>
    <submittedName>
        <fullName evidence="5">Aspartyl/asparaginyl beta-hydroxylase (Cupin superfamily)</fullName>
    </submittedName>
</protein>